<keyword evidence="2" id="KW-1185">Reference proteome</keyword>
<dbReference type="EMBL" id="JAPNKA010000001">
    <property type="protein sequence ID" value="MCY1079130.1"/>
    <property type="molecule type" value="Genomic_DNA"/>
</dbReference>
<comment type="caution">
    <text evidence="1">The sequence shown here is derived from an EMBL/GenBank/DDBJ whole genome shotgun (WGS) entry which is preliminary data.</text>
</comment>
<sequence>MTRLEQLKARVEALPGKREKQNLVDLLRKFGEDLSGAKVNLATAATQVEHARRVFAEIPRQDVDDAVKKAALSARRLRSTLEKNLGDILTPGVEKRVVALKDSAKDAASRVRDSWKTMLDRQVDALRPVVSIARSAKLQGGEELAHRLDRLEAFRAPATSEEAAALKSQLESLREAVVALGLKGKAGEFLMSAAQGRARAKDLEHPEVRDVLERFQLWDRLSIRLG</sequence>
<protein>
    <submittedName>
        <fullName evidence="1">Uncharacterized protein</fullName>
    </submittedName>
</protein>
<reference evidence="1 2" key="1">
    <citation type="submission" date="2022-11" db="EMBL/GenBank/DDBJ databases">
        <title>Minimal conservation of predation-associated metabolite biosynthetic gene clusters underscores biosynthetic potential of Myxococcota including descriptions for ten novel species: Archangium lansinium sp. nov., Myxococcus landrumus sp. nov., Nannocystis bai.</title>
        <authorList>
            <person name="Ahearne A."/>
            <person name="Stevens C."/>
            <person name="Phillips K."/>
        </authorList>
    </citation>
    <scope>NUCLEOTIDE SEQUENCE [LARGE SCALE GENOMIC DNA]</scope>
    <source>
        <strain evidence="1 2">MIWBW</strain>
    </source>
</reference>
<dbReference type="Proteomes" id="UP001207654">
    <property type="component" value="Unassembled WGS sequence"/>
</dbReference>
<accession>A0ABT4ABV9</accession>
<gene>
    <name evidence="1" type="ORF">OV287_32180</name>
</gene>
<name>A0ABT4ABV9_9BACT</name>
<evidence type="ECO:0000313" key="2">
    <source>
        <dbReference type="Proteomes" id="UP001207654"/>
    </source>
</evidence>
<organism evidence="1 2">
    <name type="scientific">Archangium lansingense</name>
    <dbReference type="NCBI Taxonomy" id="2995310"/>
    <lineage>
        <taxon>Bacteria</taxon>
        <taxon>Pseudomonadati</taxon>
        <taxon>Myxococcota</taxon>
        <taxon>Myxococcia</taxon>
        <taxon>Myxococcales</taxon>
        <taxon>Cystobacterineae</taxon>
        <taxon>Archangiaceae</taxon>
        <taxon>Archangium</taxon>
    </lineage>
</organism>
<evidence type="ECO:0000313" key="1">
    <source>
        <dbReference type="EMBL" id="MCY1079130.1"/>
    </source>
</evidence>
<dbReference type="RefSeq" id="WP_267537867.1">
    <property type="nucleotide sequence ID" value="NZ_JAPNKA010000001.1"/>
</dbReference>
<proteinExistence type="predicted"/>